<organism evidence="3 4">
    <name type="scientific">Lentinula lateritia</name>
    <dbReference type="NCBI Taxonomy" id="40482"/>
    <lineage>
        <taxon>Eukaryota</taxon>
        <taxon>Fungi</taxon>
        <taxon>Dikarya</taxon>
        <taxon>Basidiomycota</taxon>
        <taxon>Agaricomycotina</taxon>
        <taxon>Agaricomycetes</taxon>
        <taxon>Agaricomycetidae</taxon>
        <taxon>Agaricales</taxon>
        <taxon>Marasmiineae</taxon>
        <taxon>Omphalotaceae</taxon>
        <taxon>Lentinula</taxon>
    </lineage>
</organism>
<name>A0A9W9B1V8_9AGAR</name>
<evidence type="ECO:0000259" key="2">
    <source>
        <dbReference type="Pfam" id="PF14226"/>
    </source>
</evidence>
<dbReference type="InterPro" id="IPR027443">
    <property type="entry name" value="IPNS-like_sf"/>
</dbReference>
<feature type="domain" description="Non-haem dioxygenase N-terminal" evidence="2">
    <location>
        <begin position="29"/>
        <end position="134"/>
    </location>
</feature>
<dbReference type="SUPFAM" id="SSF51197">
    <property type="entry name" value="Clavaminate synthase-like"/>
    <property type="match status" value="1"/>
</dbReference>
<proteinExistence type="predicted"/>
<feature type="domain" description="Isopenicillin N synthase-like Fe(2+) 2OG dioxygenase" evidence="1">
    <location>
        <begin position="194"/>
        <end position="293"/>
    </location>
</feature>
<dbReference type="Pfam" id="PF03171">
    <property type="entry name" value="2OG-FeII_Oxy"/>
    <property type="match status" value="1"/>
</dbReference>
<evidence type="ECO:0000259" key="1">
    <source>
        <dbReference type="Pfam" id="PF03171"/>
    </source>
</evidence>
<dbReference type="AlphaFoldDB" id="A0A9W9B1V8"/>
<dbReference type="PRINTS" id="PR00682">
    <property type="entry name" value="IPNSYNTHASE"/>
</dbReference>
<comment type="caution">
    <text evidence="3">The sequence shown here is derived from an EMBL/GenBank/DDBJ whole genome shotgun (WGS) entry which is preliminary data.</text>
</comment>
<dbReference type="Gene3D" id="2.60.120.330">
    <property type="entry name" value="B-lactam Antibiotic, Isopenicillin N Synthase, Chain"/>
    <property type="match status" value="1"/>
</dbReference>
<reference evidence="3" key="2">
    <citation type="journal article" date="2023" name="Proc. Natl. Acad. Sci. U.S.A.">
        <title>A global phylogenomic analysis of the shiitake genus Lentinula.</title>
        <authorList>
            <person name="Sierra-Patev S."/>
            <person name="Min B."/>
            <person name="Naranjo-Ortiz M."/>
            <person name="Looney B."/>
            <person name="Konkel Z."/>
            <person name="Slot J.C."/>
            <person name="Sakamoto Y."/>
            <person name="Steenwyk J.L."/>
            <person name="Rokas A."/>
            <person name="Carro J."/>
            <person name="Camarero S."/>
            <person name="Ferreira P."/>
            <person name="Molpeceres G."/>
            <person name="Ruiz-Duenas F.J."/>
            <person name="Serrano A."/>
            <person name="Henrissat B."/>
            <person name="Drula E."/>
            <person name="Hughes K.W."/>
            <person name="Mata J.L."/>
            <person name="Ishikawa N.K."/>
            <person name="Vargas-Isla R."/>
            <person name="Ushijima S."/>
            <person name="Smith C.A."/>
            <person name="Donoghue J."/>
            <person name="Ahrendt S."/>
            <person name="Andreopoulos W."/>
            <person name="He G."/>
            <person name="LaButti K."/>
            <person name="Lipzen A."/>
            <person name="Ng V."/>
            <person name="Riley R."/>
            <person name="Sandor L."/>
            <person name="Barry K."/>
            <person name="Martinez A.T."/>
            <person name="Xiao Y."/>
            <person name="Gibbons J.G."/>
            <person name="Terashima K."/>
            <person name="Grigoriev I.V."/>
            <person name="Hibbett D."/>
        </authorList>
    </citation>
    <scope>NUCLEOTIDE SEQUENCE</scope>
    <source>
        <strain evidence="3">Sp2 HRB7682 ss15</strain>
    </source>
</reference>
<dbReference type="InterPro" id="IPR026992">
    <property type="entry name" value="DIOX_N"/>
</dbReference>
<dbReference type="PANTHER" id="PTHR47990">
    <property type="entry name" value="2-OXOGLUTARATE (2OG) AND FE(II)-DEPENDENT OXYGENASE SUPERFAMILY PROTEIN-RELATED"/>
    <property type="match status" value="1"/>
</dbReference>
<gene>
    <name evidence="3" type="ORF">C8J55DRAFT_532538</name>
</gene>
<evidence type="ECO:0000313" key="3">
    <source>
        <dbReference type="EMBL" id="KAJ4496036.1"/>
    </source>
</evidence>
<accession>A0A9W9B1V8</accession>
<reference evidence="3" key="1">
    <citation type="submission" date="2022-08" db="EMBL/GenBank/DDBJ databases">
        <authorList>
            <consortium name="DOE Joint Genome Institute"/>
            <person name="Min B."/>
            <person name="Riley R."/>
            <person name="Sierra-Patev S."/>
            <person name="Naranjo-Ortiz M."/>
            <person name="Looney B."/>
            <person name="Konkel Z."/>
            <person name="Slot J.C."/>
            <person name="Sakamoto Y."/>
            <person name="Steenwyk J.L."/>
            <person name="Rokas A."/>
            <person name="Carro J."/>
            <person name="Camarero S."/>
            <person name="Ferreira P."/>
            <person name="Molpeceres G."/>
            <person name="Ruiz-Duenas F.J."/>
            <person name="Serrano A."/>
            <person name="Henrissat B."/>
            <person name="Drula E."/>
            <person name="Hughes K.W."/>
            <person name="Mata J.L."/>
            <person name="Ishikawa N.K."/>
            <person name="Vargas-Isla R."/>
            <person name="Ushijima S."/>
            <person name="Smith C.A."/>
            <person name="Ahrendt S."/>
            <person name="Andreopoulos W."/>
            <person name="He G."/>
            <person name="Labutti K."/>
            <person name="Lipzen A."/>
            <person name="Ng V."/>
            <person name="Sandor L."/>
            <person name="Barry K."/>
            <person name="Martinez A.T."/>
            <person name="Xiao Y."/>
            <person name="Gibbons J.G."/>
            <person name="Terashima K."/>
            <person name="Hibbett D.S."/>
            <person name="Grigoriev I.V."/>
        </authorList>
    </citation>
    <scope>NUCLEOTIDE SEQUENCE</scope>
    <source>
        <strain evidence="3">Sp2 HRB7682 ss15</strain>
    </source>
</reference>
<dbReference type="InterPro" id="IPR050231">
    <property type="entry name" value="Iron_ascorbate_oxido_reductase"/>
</dbReference>
<dbReference type="Pfam" id="PF14226">
    <property type="entry name" value="DIOX_N"/>
    <property type="match status" value="1"/>
</dbReference>
<evidence type="ECO:0000313" key="4">
    <source>
        <dbReference type="Proteomes" id="UP001150238"/>
    </source>
</evidence>
<dbReference type="Proteomes" id="UP001150238">
    <property type="component" value="Unassembled WGS sequence"/>
</dbReference>
<dbReference type="InterPro" id="IPR044861">
    <property type="entry name" value="IPNS-like_FE2OG_OXY"/>
</dbReference>
<protein>
    <submittedName>
        <fullName evidence="3">Clavaminate synthase-like protein</fullName>
    </submittedName>
</protein>
<dbReference type="EMBL" id="JANVFS010000001">
    <property type="protein sequence ID" value="KAJ4496036.1"/>
    <property type="molecule type" value="Genomic_DNA"/>
</dbReference>
<sequence>MPIPTAPLIPQYQPAPVTKEALDYANLAVIDLRNFATTAEERGKLALQVREAMSSQGFFYVIGHGYSSEQMKRMFDIADVPFSRISHDEKEKYLASTKQAGSYQGYKLRQYWHIDNGVLDQVETYNIHRDVSRRAHPEALRPLLPEIDQFARHSHINVLDPILRLMALGLELPEETLLDMHRWDGDSETYLRYMKYFPRSAEDEQKTKNVWLKGHNDMGTITLLYSQPVSALQILARDGTWKWVKHIDNAIVVNTGDAMDFLSGGLYRATIHRVVQPPPDQRQYTRLGVFYFCMADDDVKLAPLVASPVLQRLGIKRRFEKDEDAPVMAEWRKARTAAYGQSTLSKSSEETDIEQEVIQGVVVKHYS</sequence>